<dbReference type="Pfam" id="PF20037">
    <property type="entry name" value="DUF6440"/>
    <property type="match status" value="1"/>
</dbReference>
<protein>
    <recommendedName>
        <fullName evidence="1">DUF6440 domain-containing protein</fullName>
    </recommendedName>
</protein>
<evidence type="ECO:0000313" key="3">
    <source>
        <dbReference type="Proteomes" id="UP000215145"/>
    </source>
</evidence>
<evidence type="ECO:0000313" key="2">
    <source>
        <dbReference type="EMBL" id="OXM17568.1"/>
    </source>
</evidence>
<name>A0A229P5Z5_9BACL</name>
<evidence type="ECO:0000259" key="1">
    <source>
        <dbReference type="Pfam" id="PF20037"/>
    </source>
</evidence>
<dbReference type="OrthoDB" id="9135364at2"/>
<organism evidence="2 3">
    <name type="scientific">Paenibacillus herberti</name>
    <dbReference type="NCBI Taxonomy" id="1619309"/>
    <lineage>
        <taxon>Bacteria</taxon>
        <taxon>Bacillati</taxon>
        <taxon>Bacillota</taxon>
        <taxon>Bacilli</taxon>
        <taxon>Bacillales</taxon>
        <taxon>Paenibacillaceae</taxon>
        <taxon>Paenibacillus</taxon>
    </lineage>
</organism>
<keyword evidence="3" id="KW-1185">Reference proteome</keyword>
<sequence>MMSKEVRFEVESVAAKGATMANVITDKETGVQYLLAIYPNVGSGLTVLVDQDGKPLLKK</sequence>
<feature type="domain" description="DUF6440" evidence="1">
    <location>
        <begin position="7"/>
        <end position="57"/>
    </location>
</feature>
<dbReference type="EMBL" id="NMUQ01000001">
    <property type="protein sequence ID" value="OXM17568.1"/>
    <property type="molecule type" value="Genomic_DNA"/>
</dbReference>
<gene>
    <name evidence="2" type="ORF">CGZ75_09995</name>
</gene>
<comment type="caution">
    <text evidence="2">The sequence shown here is derived from an EMBL/GenBank/DDBJ whole genome shotgun (WGS) entry which is preliminary data.</text>
</comment>
<reference evidence="2 3" key="1">
    <citation type="submission" date="2017-07" db="EMBL/GenBank/DDBJ databases">
        <title>Paenibacillus herberti R33 genome sequencing and assembly.</title>
        <authorList>
            <person name="Su W."/>
        </authorList>
    </citation>
    <scope>NUCLEOTIDE SEQUENCE [LARGE SCALE GENOMIC DNA]</scope>
    <source>
        <strain evidence="2 3">R33</strain>
    </source>
</reference>
<proteinExistence type="predicted"/>
<accession>A0A229P5Z5</accession>
<dbReference type="InterPro" id="IPR045515">
    <property type="entry name" value="DUF6440"/>
</dbReference>
<dbReference type="Proteomes" id="UP000215145">
    <property type="component" value="Unassembled WGS sequence"/>
</dbReference>
<dbReference type="AlphaFoldDB" id="A0A229P5Z5"/>